<keyword evidence="2" id="KW-0472">Membrane</keyword>
<evidence type="ECO:0000256" key="1">
    <source>
        <dbReference type="SAM" id="MobiDB-lite"/>
    </source>
</evidence>
<accession>A0A2Y9ADX7</accession>
<name>A0A2Y9ADX7_9MICO</name>
<evidence type="ECO:0000256" key="2">
    <source>
        <dbReference type="SAM" id="Phobius"/>
    </source>
</evidence>
<keyword evidence="4" id="KW-1185">Reference proteome</keyword>
<dbReference type="RefSeq" id="WP_110852562.1">
    <property type="nucleotide sequence ID" value="NZ_QKLZ01000006.1"/>
</dbReference>
<dbReference type="OrthoDB" id="3695950at2"/>
<keyword evidence="2" id="KW-1133">Transmembrane helix</keyword>
<dbReference type="Proteomes" id="UP000250222">
    <property type="component" value="Unassembled WGS sequence"/>
</dbReference>
<evidence type="ECO:0000313" key="3">
    <source>
        <dbReference type="EMBL" id="SSA42520.1"/>
    </source>
</evidence>
<proteinExistence type="predicted"/>
<dbReference type="AlphaFoldDB" id="A0A2Y9ADX7"/>
<protein>
    <recommendedName>
        <fullName evidence="5">Capsular polysaccharide biosynthesis protein</fullName>
    </recommendedName>
</protein>
<reference evidence="3 4" key="1">
    <citation type="submission" date="2016-10" db="EMBL/GenBank/DDBJ databases">
        <authorList>
            <person name="Cai Z."/>
        </authorList>
    </citation>
    <scope>NUCLEOTIDE SEQUENCE [LARGE SCALE GENOMIC DNA]</scope>
    <source>
        <strain evidence="3 4">CGMCC 1.10826</strain>
    </source>
</reference>
<evidence type="ECO:0008006" key="5">
    <source>
        <dbReference type="Google" id="ProtNLM"/>
    </source>
</evidence>
<keyword evidence="2" id="KW-0812">Transmembrane</keyword>
<feature type="compositionally biased region" description="Basic and acidic residues" evidence="1">
    <location>
        <begin position="223"/>
        <end position="236"/>
    </location>
</feature>
<feature type="region of interest" description="Disordered" evidence="1">
    <location>
        <begin position="202"/>
        <end position="236"/>
    </location>
</feature>
<gene>
    <name evidence="3" type="ORF">SAMN05216184_106192</name>
</gene>
<evidence type="ECO:0000313" key="4">
    <source>
        <dbReference type="Proteomes" id="UP000250222"/>
    </source>
</evidence>
<organism evidence="3 4">
    <name type="scientific">Georgenia satyanarayanai</name>
    <dbReference type="NCBI Taxonomy" id="860221"/>
    <lineage>
        <taxon>Bacteria</taxon>
        <taxon>Bacillati</taxon>
        <taxon>Actinomycetota</taxon>
        <taxon>Actinomycetes</taxon>
        <taxon>Micrococcales</taxon>
        <taxon>Bogoriellaceae</taxon>
        <taxon>Georgenia</taxon>
    </lineage>
</organism>
<dbReference type="EMBL" id="UETB01000006">
    <property type="protein sequence ID" value="SSA42520.1"/>
    <property type="molecule type" value="Genomic_DNA"/>
</dbReference>
<sequence length="236" mass="24814">MDVWRITVATLRRWYIFLPLLALTAGAVQVVGAGVAPEYEVAGTALITPGSAPAPVPNPYGGESQANAAVAIVLNSGEMRARAQAEGLLPTYEVANQSRSTIMNVTVRGGDAEQAVATAGYVFGLAVEELETRQSSAGIPPAAQYGLDVLAAPSLQAVVYDGKLQVQAVTGLLGASVALVVAVLFDDIVGIVRRRRARRRARAALPSVPTSEGLPDWPEDAEQAVKLRRDRDHAHA</sequence>
<feature type="transmembrane region" description="Helical" evidence="2">
    <location>
        <begin position="172"/>
        <end position="192"/>
    </location>
</feature>